<dbReference type="EMBL" id="CP030862">
    <property type="protein sequence ID" value="AXE23521.1"/>
    <property type="molecule type" value="Genomic_DNA"/>
</dbReference>
<reference evidence="1 2" key="1">
    <citation type="submission" date="2018-01" db="EMBL/GenBank/DDBJ databases">
        <title>Draft genome Sequence of streptomyces globosus LZH-48.</title>
        <authorList>
            <person name="Ran K."/>
            <person name="Li Z."/>
            <person name="Wei S."/>
            <person name="Dong R."/>
        </authorList>
    </citation>
    <scope>NUCLEOTIDE SEQUENCE [LARGE SCALE GENOMIC DNA]</scope>
    <source>
        <strain evidence="1 2">LZH-48</strain>
    </source>
</reference>
<gene>
    <name evidence="1" type="ORF">C0216_08650</name>
</gene>
<dbReference type="AlphaFoldDB" id="A0A344TY00"/>
<accession>A0A344TY00</accession>
<evidence type="ECO:0000313" key="2">
    <source>
        <dbReference type="Proteomes" id="UP000252004"/>
    </source>
</evidence>
<dbReference type="OrthoDB" id="9787127at2"/>
<dbReference type="KEGG" id="sgz:C0216_08650"/>
<evidence type="ECO:0000313" key="1">
    <source>
        <dbReference type="EMBL" id="AXE23521.1"/>
    </source>
</evidence>
<protein>
    <submittedName>
        <fullName evidence="1">Uncharacterized protein</fullName>
    </submittedName>
</protein>
<dbReference type="Proteomes" id="UP000252004">
    <property type="component" value="Chromosome"/>
</dbReference>
<keyword evidence="2" id="KW-1185">Reference proteome</keyword>
<name>A0A344TY00_9ACTN</name>
<sequence length="121" mass="13879">MNTSAERQFHRDMVAGAQRLKREIGYNPVRFTQMLAEIGAVETAKHLLRGRDASDGFTTLWSARRLDVSVEAFVLLPWYEGLFTDAERGTARRRLEAHKFDVARYLRDCVSTPPPWVPESL</sequence>
<organism evidence="1 2">
    <name type="scientific">Streptomyces globosus</name>
    <dbReference type="NCBI Taxonomy" id="68209"/>
    <lineage>
        <taxon>Bacteria</taxon>
        <taxon>Bacillati</taxon>
        <taxon>Actinomycetota</taxon>
        <taxon>Actinomycetes</taxon>
        <taxon>Kitasatosporales</taxon>
        <taxon>Streptomycetaceae</taxon>
        <taxon>Streptomyces</taxon>
    </lineage>
</organism>
<proteinExistence type="predicted"/>